<comment type="caution">
    <text evidence="2">The sequence shown here is derived from an EMBL/GenBank/DDBJ whole genome shotgun (WGS) entry which is preliminary data.</text>
</comment>
<evidence type="ECO:0000313" key="3">
    <source>
        <dbReference type="Proteomes" id="UP000533080"/>
    </source>
</evidence>
<sequence>MTSAGSPRQWLHASCLSILAPPPAAFEVAMKRLSLKSSFAVASCVSGIAALAFTVAPAAAFAQVPPPEFTLVECTQGSQSQNYTPAISLFAHLVNVTGSGRFSSCLDAANPGIAFGSFTITGNGVASCLIASVPTQNTVTWNDGSQSVIEFLGGVDVRPVGMTMVTLLGRVSSGRYENALAIKTMDVSSMPGVTQCILGGVPSATANVSLSLLRLF</sequence>
<dbReference type="AlphaFoldDB" id="A0A7Y4IQ45"/>
<keyword evidence="1" id="KW-1133">Transmembrane helix</keyword>
<name>A0A7Y4IQ45_MYXXA</name>
<gene>
    <name evidence="2" type="ORF">HNV28_33915</name>
</gene>
<protein>
    <submittedName>
        <fullName evidence="2">Uncharacterized protein</fullName>
    </submittedName>
</protein>
<keyword evidence="1" id="KW-0472">Membrane</keyword>
<feature type="transmembrane region" description="Helical" evidence="1">
    <location>
        <begin position="39"/>
        <end position="62"/>
    </location>
</feature>
<organism evidence="2 3">
    <name type="scientific">Myxococcus xanthus</name>
    <dbReference type="NCBI Taxonomy" id="34"/>
    <lineage>
        <taxon>Bacteria</taxon>
        <taxon>Pseudomonadati</taxon>
        <taxon>Myxococcota</taxon>
        <taxon>Myxococcia</taxon>
        <taxon>Myxococcales</taxon>
        <taxon>Cystobacterineae</taxon>
        <taxon>Myxococcaceae</taxon>
        <taxon>Myxococcus</taxon>
    </lineage>
</organism>
<dbReference type="EMBL" id="JABFNT010000177">
    <property type="protein sequence ID" value="NOJ83254.1"/>
    <property type="molecule type" value="Genomic_DNA"/>
</dbReference>
<evidence type="ECO:0000256" key="1">
    <source>
        <dbReference type="SAM" id="Phobius"/>
    </source>
</evidence>
<evidence type="ECO:0000313" key="2">
    <source>
        <dbReference type="EMBL" id="NOJ83254.1"/>
    </source>
</evidence>
<dbReference type="Proteomes" id="UP000533080">
    <property type="component" value="Unassembled WGS sequence"/>
</dbReference>
<reference evidence="2 3" key="1">
    <citation type="submission" date="2020-05" db="EMBL/GenBank/DDBJ databases">
        <authorList>
            <person name="Whitworth D."/>
        </authorList>
    </citation>
    <scope>NUCLEOTIDE SEQUENCE [LARGE SCALE GENOMIC DNA]</scope>
    <source>
        <strain evidence="2 3">AM005</strain>
    </source>
</reference>
<keyword evidence="1" id="KW-0812">Transmembrane</keyword>
<proteinExistence type="predicted"/>
<accession>A0A7Y4IQ45</accession>